<sequence>MPVNGNQTFYYTIATATVNDSGSYTFWIQLSSGWNITNFTVTIGDNDPHLQGVKNSEKGEIKSPRNQVTVAVVVVLFVFTLITVTVVVCAYRKIKKGVQCIPNHDVETYRDDENYR</sequence>
<protein>
    <submittedName>
        <fullName evidence="2">Uncharacterized protein</fullName>
    </submittedName>
</protein>
<keyword evidence="1" id="KW-0812">Transmembrane</keyword>
<dbReference type="EMBL" id="JABFDY010000007">
    <property type="protein sequence ID" value="KAF7705562.1"/>
    <property type="molecule type" value="Genomic_DNA"/>
</dbReference>
<evidence type="ECO:0000313" key="3">
    <source>
        <dbReference type="Proteomes" id="UP000606274"/>
    </source>
</evidence>
<gene>
    <name evidence="2" type="ORF">HF521_020848</name>
</gene>
<evidence type="ECO:0000313" key="2">
    <source>
        <dbReference type="EMBL" id="KAF7705562.1"/>
    </source>
</evidence>
<keyword evidence="3" id="KW-1185">Reference proteome</keyword>
<accession>A0A8T0BEF0</accession>
<dbReference type="AlphaFoldDB" id="A0A8T0BEF0"/>
<feature type="transmembrane region" description="Helical" evidence="1">
    <location>
        <begin position="68"/>
        <end position="91"/>
    </location>
</feature>
<comment type="caution">
    <text evidence="2">The sequence shown here is derived from an EMBL/GenBank/DDBJ whole genome shotgun (WGS) entry which is preliminary data.</text>
</comment>
<keyword evidence="1" id="KW-0472">Membrane</keyword>
<proteinExistence type="predicted"/>
<keyword evidence="1" id="KW-1133">Transmembrane helix</keyword>
<dbReference type="Proteomes" id="UP000606274">
    <property type="component" value="Unassembled WGS sequence"/>
</dbReference>
<organism evidence="2 3">
    <name type="scientific">Silurus meridionalis</name>
    <name type="common">Southern catfish</name>
    <name type="synonym">Silurus soldatovi meridionalis</name>
    <dbReference type="NCBI Taxonomy" id="175797"/>
    <lineage>
        <taxon>Eukaryota</taxon>
        <taxon>Metazoa</taxon>
        <taxon>Chordata</taxon>
        <taxon>Craniata</taxon>
        <taxon>Vertebrata</taxon>
        <taxon>Euteleostomi</taxon>
        <taxon>Actinopterygii</taxon>
        <taxon>Neopterygii</taxon>
        <taxon>Teleostei</taxon>
        <taxon>Ostariophysi</taxon>
        <taxon>Siluriformes</taxon>
        <taxon>Siluridae</taxon>
        <taxon>Silurus</taxon>
    </lineage>
</organism>
<name>A0A8T0BEF0_SILME</name>
<reference evidence="2" key="1">
    <citation type="submission" date="2020-08" db="EMBL/GenBank/DDBJ databases">
        <title>Chromosome-level assembly of Southern catfish (Silurus meridionalis) provides insights into visual adaptation to the nocturnal and benthic lifestyles.</title>
        <authorList>
            <person name="Zhang Y."/>
            <person name="Wang D."/>
            <person name="Peng Z."/>
        </authorList>
    </citation>
    <scope>NUCLEOTIDE SEQUENCE</scope>
    <source>
        <strain evidence="2">SWU-2019-XX</strain>
        <tissue evidence="2">Muscle</tissue>
    </source>
</reference>
<evidence type="ECO:0000256" key="1">
    <source>
        <dbReference type="SAM" id="Phobius"/>
    </source>
</evidence>